<keyword evidence="11" id="KW-1185">Reference proteome</keyword>
<name>A0A1M4VZ91_9RHOB</name>
<feature type="binding site" evidence="7">
    <location>
        <position position="118"/>
    </location>
    <ligand>
        <name>Cu cation</name>
        <dbReference type="ChEBI" id="CHEBI:23378"/>
    </ligand>
</feature>
<dbReference type="EMBL" id="FQVK01000007">
    <property type="protein sequence ID" value="SHE74032.1"/>
    <property type="molecule type" value="Genomic_DNA"/>
</dbReference>
<dbReference type="PRINTS" id="PR00155">
    <property type="entry name" value="AMICYANIN"/>
</dbReference>
<keyword evidence="5" id="KW-0249">Electron transport</keyword>
<feature type="binding site" evidence="7">
    <location>
        <position position="127"/>
    </location>
    <ligand>
        <name>Cu cation</name>
        <dbReference type="ChEBI" id="CHEBI:23378"/>
    </ligand>
</feature>
<protein>
    <submittedName>
        <fullName evidence="10">Plastocyanin</fullName>
    </submittedName>
</protein>
<feature type="signal peptide" evidence="8">
    <location>
        <begin position="1"/>
        <end position="21"/>
    </location>
</feature>
<dbReference type="RefSeq" id="WP_149775341.1">
    <property type="nucleotide sequence ID" value="NZ_FQVK01000007.1"/>
</dbReference>
<evidence type="ECO:0000256" key="5">
    <source>
        <dbReference type="ARBA" id="ARBA00022982"/>
    </source>
</evidence>
<evidence type="ECO:0000259" key="9">
    <source>
        <dbReference type="Pfam" id="PF00127"/>
    </source>
</evidence>
<evidence type="ECO:0000313" key="11">
    <source>
        <dbReference type="Proteomes" id="UP000325134"/>
    </source>
</evidence>
<keyword evidence="8" id="KW-0732">Signal</keyword>
<dbReference type="InterPro" id="IPR000923">
    <property type="entry name" value="BlueCu_1"/>
</dbReference>
<dbReference type="InterPro" id="IPR002386">
    <property type="entry name" value="Amicyanin/Pseudoazurin"/>
</dbReference>
<feature type="domain" description="Blue (type 1) copper" evidence="9">
    <location>
        <begin position="58"/>
        <end position="134"/>
    </location>
</feature>
<evidence type="ECO:0000256" key="2">
    <source>
        <dbReference type="ARBA" id="ARBA00022448"/>
    </source>
</evidence>
<evidence type="ECO:0000256" key="4">
    <source>
        <dbReference type="ARBA" id="ARBA00022764"/>
    </source>
</evidence>
<keyword evidence="6 7" id="KW-0186">Copper</keyword>
<accession>A0A1M4VZ91</accession>
<keyword evidence="2" id="KW-0813">Transport</keyword>
<dbReference type="Gene3D" id="2.60.40.420">
    <property type="entry name" value="Cupredoxins - blue copper proteins"/>
    <property type="match status" value="1"/>
</dbReference>
<evidence type="ECO:0000256" key="6">
    <source>
        <dbReference type="ARBA" id="ARBA00023008"/>
    </source>
</evidence>
<gene>
    <name evidence="10" type="ORF">SAMN05444279_10765</name>
</gene>
<dbReference type="GO" id="GO:0042597">
    <property type="term" value="C:periplasmic space"/>
    <property type="evidence" value="ECO:0007669"/>
    <property type="project" value="UniProtKB-SubCell"/>
</dbReference>
<dbReference type="SUPFAM" id="SSF49503">
    <property type="entry name" value="Cupredoxins"/>
    <property type="match status" value="1"/>
</dbReference>
<evidence type="ECO:0000256" key="1">
    <source>
        <dbReference type="ARBA" id="ARBA00004418"/>
    </source>
</evidence>
<feature type="chain" id="PRO_5012996740" evidence="8">
    <location>
        <begin position="22"/>
        <end position="135"/>
    </location>
</feature>
<dbReference type="GO" id="GO:0009055">
    <property type="term" value="F:electron transfer activity"/>
    <property type="evidence" value="ECO:0007669"/>
    <property type="project" value="InterPro"/>
</dbReference>
<dbReference type="InterPro" id="IPR008972">
    <property type="entry name" value="Cupredoxin"/>
</dbReference>
<dbReference type="Pfam" id="PF00127">
    <property type="entry name" value="Copper-bind"/>
    <property type="match status" value="1"/>
</dbReference>
<feature type="binding site" evidence="7">
    <location>
        <position position="121"/>
    </location>
    <ligand>
        <name>Cu cation</name>
        <dbReference type="ChEBI" id="CHEBI:23378"/>
    </ligand>
</feature>
<evidence type="ECO:0000256" key="7">
    <source>
        <dbReference type="PIRSR" id="PIRSR602386-1"/>
    </source>
</evidence>
<evidence type="ECO:0000256" key="3">
    <source>
        <dbReference type="ARBA" id="ARBA00022723"/>
    </source>
</evidence>
<feature type="binding site" evidence="7">
    <location>
        <position position="83"/>
    </location>
    <ligand>
        <name>Cu cation</name>
        <dbReference type="ChEBI" id="CHEBI:23378"/>
    </ligand>
</feature>
<comment type="subcellular location">
    <subcellularLocation>
        <location evidence="1">Periplasm</location>
    </subcellularLocation>
</comment>
<organism evidence="10 11">
    <name type="scientific">Ruegeria intermedia</name>
    <dbReference type="NCBI Taxonomy" id="996115"/>
    <lineage>
        <taxon>Bacteria</taxon>
        <taxon>Pseudomonadati</taxon>
        <taxon>Pseudomonadota</taxon>
        <taxon>Alphaproteobacteria</taxon>
        <taxon>Rhodobacterales</taxon>
        <taxon>Roseobacteraceae</taxon>
        <taxon>Ruegeria</taxon>
    </lineage>
</organism>
<dbReference type="GO" id="GO:0005507">
    <property type="term" value="F:copper ion binding"/>
    <property type="evidence" value="ECO:0007669"/>
    <property type="project" value="InterPro"/>
</dbReference>
<keyword evidence="3 7" id="KW-0479">Metal-binding</keyword>
<comment type="cofactor">
    <cofactor evidence="7">
        <name>Cu cation</name>
        <dbReference type="ChEBI" id="CHEBI:23378"/>
    </cofactor>
    <text evidence="7">Binds 1 copper ion per subunit.</text>
</comment>
<evidence type="ECO:0000313" key="10">
    <source>
        <dbReference type="EMBL" id="SHE74032.1"/>
    </source>
</evidence>
<keyword evidence="4" id="KW-0574">Periplasm</keyword>
<dbReference type="Proteomes" id="UP000325134">
    <property type="component" value="Unassembled WGS sequence"/>
</dbReference>
<proteinExistence type="predicted"/>
<evidence type="ECO:0000256" key="8">
    <source>
        <dbReference type="SAM" id="SignalP"/>
    </source>
</evidence>
<sequence>MTTKPLLTAVLALVAALPALADEADQICAEAEERYVELFGEPSDAVQDAEVVLMYKYRFCPARITVKPGTTVRWVNVDKRTSHSVLLKDGSRPESDRIFPEESVEMTFLEPGPQDYLCGPHWETQNMIGMVTVEP</sequence>
<dbReference type="OrthoDB" id="9796416at2"/>
<reference evidence="10 11" key="1">
    <citation type="submission" date="2016-11" db="EMBL/GenBank/DDBJ databases">
        <authorList>
            <person name="Varghese N."/>
            <person name="Submissions S."/>
        </authorList>
    </citation>
    <scope>NUCLEOTIDE SEQUENCE [LARGE SCALE GENOMIC DNA]</scope>
    <source>
        <strain evidence="10 11">DSM 29341</strain>
    </source>
</reference>
<dbReference type="AlphaFoldDB" id="A0A1M4VZ91"/>